<feature type="domain" description="DUF3496" evidence="4">
    <location>
        <begin position="385"/>
        <end position="487"/>
    </location>
</feature>
<dbReference type="InterPro" id="IPR021885">
    <property type="entry name" value="DUF3496"/>
</dbReference>
<feature type="domain" description="CCDC144C-like coiled-coil" evidence="5">
    <location>
        <begin position="105"/>
        <end position="354"/>
    </location>
</feature>
<sequence>MEDFDDLTQSSEISSFGKFPCPNYEAVLKLIEHLSLECKDSDSLLKIQDTIHSYKRLIQFKSSHCKALEGKLGIMENEVTGLHKKLSEAEHEKIKQEQELYNLRFALKQEEEKRKNADWVYEKIKEQLREKEAQYNKEVKVKQKLEIRVRELDLELKTVINNLNKATEERNGIERQLLQEQNVRILQDEILANQLHKQKELKMAQEKISSQFQEALDQHQQEPAECIKKMQDYIQKLGLENCKLKATARKQAEKIEQLKKNLVSEILNDDLTAKLETASSKCLHLHKENQLLQQELLSMKTIQKKCEKLKKHKRKLEQEIVNLKVYMEKNMIECGQMEQYKWEIEEKTKQALAEKLKQVNLFLQTQAAYEDKLEKLRHEQNASVRTEMELRIRDLESEFCKMKSQVDCNQIEMENYKQLYLEEVKIRKSLSNKLSITDERLAKVKTKLLQERKQNRTSQYSTIDTRSVLESTCQRDLSNRFFIPRSFSGENVMVPTSNLWHSIETTENCKTKYTAVYICRRIRGGTDGFELPTAAPGDVLVAFEALCVRDLYFELGKPSAKPRCPPLSQVDKKGRRAASASSAGLMELRPSQSTASSPALSPVSQSVTLTYPAL</sequence>
<feature type="coiled-coil region" evidence="2">
    <location>
        <begin position="299"/>
        <end position="329"/>
    </location>
</feature>
<keyword evidence="6" id="KW-1185">Reference proteome</keyword>
<dbReference type="KEGG" id="cge:100772381"/>
<accession>A0A9J7F144</accession>
<dbReference type="OrthoDB" id="9634956at2759"/>
<protein>
    <submittedName>
        <fullName evidence="7">Ankyrin repeat domain-containing protein 26-like isoform X2</fullName>
    </submittedName>
</protein>
<dbReference type="Pfam" id="PF14915">
    <property type="entry name" value="CCDC144C"/>
    <property type="match status" value="1"/>
</dbReference>
<gene>
    <name evidence="7" type="primary">LOC100772381</name>
</gene>
<evidence type="ECO:0000256" key="1">
    <source>
        <dbReference type="ARBA" id="ARBA00023054"/>
    </source>
</evidence>
<dbReference type="Proteomes" id="UP001108280">
    <property type="component" value="Chromosome 1"/>
</dbReference>
<reference evidence="6" key="2">
    <citation type="journal article" date="2020" name="Biotechnol. Bioeng.">
        <title>Chromosome-scale scaffolds for the Chinese hamster reference genome assembly to facilitate the study of the CHO epigenome.</title>
        <authorList>
            <person name="Hilliard W."/>
            <person name="MacDonald M."/>
            <person name="Lee K.H."/>
        </authorList>
    </citation>
    <scope>NUCLEOTIDE SEQUENCE [LARGE SCALE GENOMIC DNA]</scope>
    <source>
        <strain evidence="6">17A/GY</strain>
    </source>
</reference>
<evidence type="ECO:0000259" key="5">
    <source>
        <dbReference type="Pfam" id="PF14915"/>
    </source>
</evidence>
<dbReference type="Pfam" id="PF12001">
    <property type="entry name" value="DUF3496"/>
    <property type="match status" value="1"/>
</dbReference>
<evidence type="ECO:0000259" key="4">
    <source>
        <dbReference type="Pfam" id="PF12001"/>
    </source>
</evidence>
<dbReference type="InterPro" id="IPR039497">
    <property type="entry name" value="CC144C-like_CC_dom"/>
</dbReference>
<name>A0A9J7F144_CRIGR</name>
<reference evidence="6" key="1">
    <citation type="journal article" date="2018" name="Biotechnol. Bioeng.">
        <title>A reference genome of the Chinese hamster based on a hybrid assembly strategy.</title>
        <authorList>
            <person name="Rupp O."/>
            <person name="MacDonald M.L."/>
            <person name="Li S."/>
            <person name="Dhiman H."/>
            <person name="Polson S."/>
            <person name="Griep S."/>
            <person name="Heffner K."/>
            <person name="Hernandez I."/>
            <person name="Brinkrolf K."/>
            <person name="Jadhav V."/>
            <person name="Samoudi M."/>
            <person name="Hao H."/>
            <person name="Kingham B."/>
            <person name="Goesmann A."/>
            <person name="Betenbaugh M.J."/>
            <person name="Lewis N.E."/>
            <person name="Borth N."/>
            <person name="Lee K.H."/>
        </authorList>
    </citation>
    <scope>NUCLEOTIDE SEQUENCE [LARGE SCALE GENOMIC DNA]</scope>
    <source>
        <strain evidence="6">17A/GY</strain>
    </source>
</reference>
<evidence type="ECO:0000313" key="6">
    <source>
        <dbReference type="Proteomes" id="UP001108280"/>
    </source>
</evidence>
<evidence type="ECO:0000256" key="2">
    <source>
        <dbReference type="SAM" id="Coils"/>
    </source>
</evidence>
<evidence type="ECO:0000256" key="3">
    <source>
        <dbReference type="SAM" id="MobiDB-lite"/>
    </source>
</evidence>
<dbReference type="GeneID" id="100772381"/>
<feature type="compositionally biased region" description="Polar residues" evidence="3">
    <location>
        <begin position="590"/>
        <end position="606"/>
    </location>
</feature>
<dbReference type="InterPro" id="IPR040118">
    <property type="entry name" value="C144A/B/C"/>
</dbReference>
<evidence type="ECO:0000313" key="7">
    <source>
        <dbReference type="RefSeq" id="XP_027247684.1"/>
    </source>
</evidence>
<keyword evidence="1 2" id="KW-0175">Coiled coil</keyword>
<dbReference type="AlphaFoldDB" id="A0A9J7F144"/>
<dbReference type="RefSeq" id="XP_027247684.1">
    <property type="nucleotide sequence ID" value="XM_027391883.1"/>
</dbReference>
<dbReference type="PANTHER" id="PTHR22245">
    <property type="entry name" value="COILED-COIL DOMAIN-CONTAINING PROTEIN 144A-RELATED"/>
    <property type="match status" value="1"/>
</dbReference>
<proteinExistence type="predicted"/>
<feature type="coiled-coil region" evidence="2">
    <location>
        <begin position="72"/>
        <end position="183"/>
    </location>
</feature>
<organism evidence="6 7">
    <name type="scientific">Cricetulus griseus</name>
    <name type="common">Chinese hamster</name>
    <name type="synonym">Cricetulus barabensis griseus</name>
    <dbReference type="NCBI Taxonomy" id="10029"/>
    <lineage>
        <taxon>Eukaryota</taxon>
        <taxon>Metazoa</taxon>
        <taxon>Chordata</taxon>
        <taxon>Craniata</taxon>
        <taxon>Vertebrata</taxon>
        <taxon>Euteleostomi</taxon>
        <taxon>Mammalia</taxon>
        <taxon>Eutheria</taxon>
        <taxon>Euarchontoglires</taxon>
        <taxon>Glires</taxon>
        <taxon>Rodentia</taxon>
        <taxon>Myomorpha</taxon>
        <taxon>Muroidea</taxon>
        <taxon>Cricetidae</taxon>
        <taxon>Cricetinae</taxon>
        <taxon>Cricetulus</taxon>
    </lineage>
</organism>
<dbReference type="PANTHER" id="PTHR22245:SF3">
    <property type="entry name" value="COILED-COIL DOMAIN-CONTAINING PROTEIN 144A-RELATED"/>
    <property type="match status" value="1"/>
</dbReference>
<feature type="region of interest" description="Disordered" evidence="3">
    <location>
        <begin position="559"/>
        <end position="606"/>
    </location>
</feature>
<reference evidence="7" key="3">
    <citation type="submission" date="2025-08" db="UniProtKB">
        <authorList>
            <consortium name="RefSeq"/>
        </authorList>
    </citation>
    <scope>IDENTIFICATION</scope>
    <source>
        <strain evidence="7">17A/GY</strain>
        <tissue evidence="7">Liver</tissue>
    </source>
</reference>